<name>A0A7L9TYX8_9BURK</name>
<keyword evidence="2" id="KW-0012">Acyltransferase</keyword>
<dbReference type="AlphaFoldDB" id="A0A7L9TYX8"/>
<dbReference type="InterPro" id="IPR016181">
    <property type="entry name" value="Acyl_CoA_acyltransferase"/>
</dbReference>
<organism evidence="4 5">
    <name type="scientific">Massilia litorea</name>
    <dbReference type="NCBI Taxonomy" id="2769491"/>
    <lineage>
        <taxon>Bacteria</taxon>
        <taxon>Pseudomonadati</taxon>
        <taxon>Pseudomonadota</taxon>
        <taxon>Betaproteobacteria</taxon>
        <taxon>Burkholderiales</taxon>
        <taxon>Oxalobacteraceae</taxon>
        <taxon>Telluria group</taxon>
        <taxon>Massilia</taxon>
    </lineage>
</organism>
<dbReference type="GO" id="GO:0016747">
    <property type="term" value="F:acyltransferase activity, transferring groups other than amino-acyl groups"/>
    <property type="evidence" value="ECO:0007669"/>
    <property type="project" value="InterPro"/>
</dbReference>
<dbReference type="InterPro" id="IPR050832">
    <property type="entry name" value="Bact_Acetyltransf"/>
</dbReference>
<evidence type="ECO:0000256" key="1">
    <source>
        <dbReference type="ARBA" id="ARBA00022679"/>
    </source>
</evidence>
<proteinExistence type="predicted"/>
<dbReference type="PROSITE" id="PS51186">
    <property type="entry name" value="GNAT"/>
    <property type="match status" value="1"/>
</dbReference>
<dbReference type="PANTHER" id="PTHR43877">
    <property type="entry name" value="AMINOALKYLPHOSPHONATE N-ACETYLTRANSFERASE-RELATED-RELATED"/>
    <property type="match status" value="1"/>
</dbReference>
<dbReference type="Gene3D" id="3.40.630.30">
    <property type="match status" value="1"/>
</dbReference>
<protein>
    <submittedName>
        <fullName evidence="4">GNAT family N-acetyltransferase</fullName>
    </submittedName>
</protein>
<sequence length="155" mass="17610">MRDNISPFVSTRPARDDDKPVIWQLYEEALRQHIETIWGWDADWQQACFEQAFLAMSTRVVELDGRVAGYLQIDREADEDYLSMLILDPAARSCGVGARLLAAILAESAARGRGLYLRVFRTNTAARRFYEREGWVLVADEGNFLVMRPGARAPS</sequence>
<gene>
    <name evidence="4" type="ORF">LPB04_13225</name>
</gene>
<dbReference type="InterPro" id="IPR000182">
    <property type="entry name" value="GNAT_dom"/>
</dbReference>
<keyword evidence="5" id="KW-1185">Reference proteome</keyword>
<dbReference type="Proteomes" id="UP000593875">
    <property type="component" value="Chromosome"/>
</dbReference>
<accession>A0A7L9TYX8</accession>
<evidence type="ECO:0000313" key="5">
    <source>
        <dbReference type="Proteomes" id="UP000593875"/>
    </source>
</evidence>
<keyword evidence="1 4" id="KW-0808">Transferase</keyword>
<evidence type="ECO:0000259" key="3">
    <source>
        <dbReference type="PROSITE" id="PS51186"/>
    </source>
</evidence>
<dbReference type="RefSeq" id="WP_193685034.1">
    <property type="nucleotide sequence ID" value="NZ_CP062941.1"/>
</dbReference>
<dbReference type="CDD" id="cd04301">
    <property type="entry name" value="NAT_SF"/>
    <property type="match status" value="1"/>
</dbReference>
<dbReference type="SUPFAM" id="SSF55729">
    <property type="entry name" value="Acyl-CoA N-acyltransferases (Nat)"/>
    <property type="match status" value="1"/>
</dbReference>
<dbReference type="PANTHER" id="PTHR43877:SF2">
    <property type="entry name" value="AMINOALKYLPHOSPHONATE N-ACETYLTRANSFERASE-RELATED"/>
    <property type="match status" value="1"/>
</dbReference>
<dbReference type="EMBL" id="CP062941">
    <property type="protein sequence ID" value="QOL47981.1"/>
    <property type="molecule type" value="Genomic_DNA"/>
</dbReference>
<feature type="domain" description="N-acetyltransferase" evidence="3">
    <location>
        <begin position="9"/>
        <end position="152"/>
    </location>
</feature>
<reference evidence="4 5" key="1">
    <citation type="submission" date="2020-10" db="EMBL/GenBank/DDBJ databases">
        <title>Genome sequencing of Massilia sp. LPB0304.</title>
        <authorList>
            <person name="Kim J."/>
        </authorList>
    </citation>
    <scope>NUCLEOTIDE SEQUENCE [LARGE SCALE GENOMIC DNA]</scope>
    <source>
        <strain evidence="4 5">LPB0304</strain>
    </source>
</reference>
<dbReference type="Pfam" id="PF00583">
    <property type="entry name" value="Acetyltransf_1"/>
    <property type="match status" value="1"/>
</dbReference>
<evidence type="ECO:0000256" key="2">
    <source>
        <dbReference type="ARBA" id="ARBA00023315"/>
    </source>
</evidence>
<dbReference type="KEGG" id="mlir:LPB04_13225"/>
<evidence type="ECO:0000313" key="4">
    <source>
        <dbReference type="EMBL" id="QOL47981.1"/>
    </source>
</evidence>